<reference evidence="1" key="1">
    <citation type="submission" date="2016-08" db="EMBL/GenBank/DDBJ databases">
        <authorList>
            <person name="Ngugi D.K."/>
            <person name="Miyake S."/>
            <person name="Stingl U."/>
        </authorList>
    </citation>
    <scope>NUCLEOTIDE SEQUENCE</scope>
    <source>
        <strain evidence="1">SCG-D08WGA-EpuloA1</strain>
    </source>
</reference>
<comment type="caution">
    <text evidence="1">The sequence shown here is derived from an EMBL/GenBank/DDBJ whole genome shotgun (WGS) entry which is preliminary data.</text>
</comment>
<gene>
    <name evidence="1" type="ORF">AN640_08780</name>
</gene>
<dbReference type="EMBL" id="LJHD01000241">
    <property type="protein sequence ID" value="ONI40299.1"/>
    <property type="molecule type" value="Genomic_DNA"/>
</dbReference>
<protein>
    <submittedName>
        <fullName evidence="1">Sporulation protein</fullName>
    </submittedName>
</protein>
<keyword evidence="2" id="KW-1185">Reference proteome</keyword>
<proteinExistence type="predicted"/>
<evidence type="ECO:0000313" key="2">
    <source>
        <dbReference type="Proteomes" id="UP000188637"/>
    </source>
</evidence>
<dbReference type="Proteomes" id="UP000188637">
    <property type="component" value="Unassembled WGS sequence"/>
</dbReference>
<name>A0ACC8XBZ0_9FIRM</name>
<sequence>MLGEILKDLEHFITTKTVVGEPINVGDTILVPLVDVSFGIGTGSKSASKLKEKNKEKERYVDGPSDTSGGGVGANISPSAVLVIQNGTTQLINIKNQDSLTKLIDMAPGILSNIPSIVSKFAGKNKDEADKDEKDENETVLEDYHELRKK</sequence>
<accession>A0ACC8XBZ0</accession>
<organism evidence="1 2">
    <name type="scientific">Candidatus Epulonipiscium fishelsonii</name>
    <dbReference type="NCBI Taxonomy" id="77094"/>
    <lineage>
        <taxon>Bacteria</taxon>
        <taxon>Bacillati</taxon>
        <taxon>Bacillota</taxon>
        <taxon>Clostridia</taxon>
        <taxon>Lachnospirales</taxon>
        <taxon>Lachnospiraceae</taxon>
        <taxon>Candidatus Epulonipiscium</taxon>
    </lineage>
</organism>
<evidence type="ECO:0000313" key="1">
    <source>
        <dbReference type="EMBL" id="ONI40299.1"/>
    </source>
</evidence>